<reference evidence="2 3" key="1">
    <citation type="journal article" date="2015" name="Genome Announc.">
        <title>Draft Genome Sequence of Rhodococcus rhodochrous Strain KG-21, a Soil Isolate from Oil Fields of Krishna-Godavari Basin, India.</title>
        <authorList>
            <person name="Dawar C."/>
            <person name="Aggarwal R.K."/>
        </authorList>
    </citation>
    <scope>NUCLEOTIDE SEQUENCE [LARGE SCALE GENOMIC DNA]</scope>
    <source>
        <strain evidence="2 3">KG-21</strain>
    </source>
</reference>
<dbReference type="EMBL" id="AZYO01000001">
    <property type="protein sequence ID" value="KOS58043.1"/>
    <property type="molecule type" value="Genomic_DNA"/>
</dbReference>
<dbReference type="Proteomes" id="UP000037712">
    <property type="component" value="Unassembled WGS sequence"/>
</dbReference>
<dbReference type="PATRIC" id="fig|1441923.3.peg.45"/>
<feature type="domain" description="SnoaL-like" evidence="1">
    <location>
        <begin position="12"/>
        <end position="111"/>
    </location>
</feature>
<protein>
    <submittedName>
        <fullName evidence="2">Steroid delta-isomerase</fullName>
    </submittedName>
</protein>
<proteinExistence type="predicted"/>
<evidence type="ECO:0000259" key="1">
    <source>
        <dbReference type="Pfam" id="PF12680"/>
    </source>
</evidence>
<dbReference type="RefSeq" id="WP_054370780.1">
    <property type="nucleotide sequence ID" value="NZ_AZYO01000001.1"/>
</dbReference>
<reference evidence="3" key="2">
    <citation type="submission" date="2015-01" db="EMBL/GenBank/DDBJ databases">
        <title>Draft genome sequence of potential hydrocarbon metabolising strain of Rhodococcus rhodochrous.</title>
        <authorList>
            <person name="Aggarwal R.K."/>
            <person name="Dawar C."/>
        </authorList>
    </citation>
    <scope>NUCLEOTIDE SEQUENCE [LARGE SCALE GENOMIC DNA]</scope>
    <source>
        <strain evidence="3">KG-21</strain>
    </source>
</reference>
<name>A0A0N0S1F0_RHORH</name>
<dbReference type="InterPro" id="IPR037401">
    <property type="entry name" value="SnoaL-like"/>
</dbReference>
<dbReference type="Pfam" id="PF12680">
    <property type="entry name" value="SnoaL_2"/>
    <property type="match status" value="1"/>
</dbReference>
<accession>A0A0N0S1F0</accession>
<sequence length="127" mass="13864">MAPTPAAIRATVESYIRSVAKGTTDEVLALYAPGATVEDPVGTDVRTTEESLREFYAMIEPLTQTGELLTLKIAGGNAAFLFRLTTHLGEQDLVMEVVDVMTFDDDARITSMKAYWSQEDMQTVPAS</sequence>
<gene>
    <name evidence="2" type="ORF">Z051_00195</name>
</gene>
<comment type="caution">
    <text evidence="2">The sequence shown here is derived from an EMBL/GenBank/DDBJ whole genome shotgun (WGS) entry which is preliminary data.</text>
</comment>
<dbReference type="GO" id="GO:0016853">
    <property type="term" value="F:isomerase activity"/>
    <property type="evidence" value="ECO:0007669"/>
    <property type="project" value="UniProtKB-KW"/>
</dbReference>
<dbReference type="SUPFAM" id="SSF54427">
    <property type="entry name" value="NTF2-like"/>
    <property type="match status" value="1"/>
</dbReference>
<dbReference type="InterPro" id="IPR032710">
    <property type="entry name" value="NTF2-like_dom_sf"/>
</dbReference>
<dbReference type="Gene3D" id="3.10.450.50">
    <property type="match status" value="1"/>
</dbReference>
<organism evidence="2 3">
    <name type="scientific">Rhodococcus rhodochrous KG-21</name>
    <dbReference type="NCBI Taxonomy" id="1441923"/>
    <lineage>
        <taxon>Bacteria</taxon>
        <taxon>Bacillati</taxon>
        <taxon>Actinomycetota</taxon>
        <taxon>Actinomycetes</taxon>
        <taxon>Mycobacteriales</taxon>
        <taxon>Nocardiaceae</taxon>
        <taxon>Rhodococcus</taxon>
    </lineage>
</organism>
<dbReference type="AlphaFoldDB" id="A0A0N0S1F0"/>
<evidence type="ECO:0000313" key="2">
    <source>
        <dbReference type="EMBL" id="KOS58043.1"/>
    </source>
</evidence>
<keyword evidence="2" id="KW-0413">Isomerase</keyword>
<evidence type="ECO:0000313" key="3">
    <source>
        <dbReference type="Proteomes" id="UP000037712"/>
    </source>
</evidence>